<evidence type="ECO:0000313" key="1">
    <source>
        <dbReference type="EMBL" id="DAF48510.1"/>
    </source>
</evidence>
<organism evidence="1">
    <name type="scientific">Siphoviridae sp. ctdvJ3</name>
    <dbReference type="NCBI Taxonomy" id="2827903"/>
    <lineage>
        <taxon>Viruses</taxon>
        <taxon>Duplodnaviria</taxon>
        <taxon>Heunggongvirae</taxon>
        <taxon>Uroviricota</taxon>
        <taxon>Caudoviricetes</taxon>
    </lineage>
</organism>
<protein>
    <submittedName>
        <fullName evidence="1">Uncharacterized protein</fullName>
    </submittedName>
</protein>
<accession>A0A8S5SC43</accession>
<sequence length="47" mass="5465">MVNLYATLIINKRRTFDQVPEKFKADVEAKLLEYGYDTNGDLIAEEE</sequence>
<dbReference type="EMBL" id="BK032569">
    <property type="protein sequence ID" value="DAF48510.1"/>
    <property type="molecule type" value="Genomic_DNA"/>
</dbReference>
<reference evidence="1" key="1">
    <citation type="journal article" date="2021" name="Proc. Natl. Acad. Sci. U.S.A.">
        <title>A Catalog of Tens of Thousands of Viruses from Human Metagenomes Reveals Hidden Associations with Chronic Diseases.</title>
        <authorList>
            <person name="Tisza M.J."/>
            <person name="Buck C.B."/>
        </authorList>
    </citation>
    <scope>NUCLEOTIDE SEQUENCE</scope>
    <source>
        <strain evidence="1">CtdvJ3</strain>
    </source>
</reference>
<dbReference type="InterPro" id="IPR047907">
    <property type="entry name" value="CD1375-like"/>
</dbReference>
<dbReference type="NCBIfam" id="NF040910">
    <property type="entry name" value="CD1375_fam"/>
    <property type="match status" value="1"/>
</dbReference>
<proteinExistence type="predicted"/>
<name>A0A8S5SC43_9CAUD</name>